<evidence type="ECO:0000313" key="2">
    <source>
        <dbReference type="EMBL" id="THD09299.1"/>
    </source>
</evidence>
<proteinExistence type="predicted"/>
<keyword evidence="1" id="KW-1133">Transmembrane helix</keyword>
<dbReference type="STRING" id="993689.GCA_002077135_02378"/>
<feature type="transmembrane region" description="Helical" evidence="1">
    <location>
        <begin position="44"/>
        <end position="65"/>
    </location>
</feature>
<feature type="transmembrane region" description="Helical" evidence="1">
    <location>
        <begin position="72"/>
        <end position="93"/>
    </location>
</feature>
<keyword evidence="1" id="KW-0472">Membrane</keyword>
<name>A0A4S3KKP1_9GAMM</name>
<accession>A0A4S3KKP1</accession>
<feature type="transmembrane region" description="Helical" evidence="1">
    <location>
        <begin position="99"/>
        <end position="121"/>
    </location>
</feature>
<dbReference type="RefSeq" id="WP_081127993.1">
    <property type="nucleotide sequence ID" value="NZ_LDOS01000002.1"/>
</dbReference>
<organism evidence="2 3">
    <name type="scientific">Metallibacterium scheffleri</name>
    <dbReference type="NCBI Taxonomy" id="993689"/>
    <lineage>
        <taxon>Bacteria</taxon>
        <taxon>Pseudomonadati</taxon>
        <taxon>Pseudomonadota</taxon>
        <taxon>Gammaproteobacteria</taxon>
        <taxon>Lysobacterales</taxon>
        <taxon>Rhodanobacteraceae</taxon>
        <taxon>Metallibacterium</taxon>
    </lineage>
</organism>
<dbReference type="EMBL" id="MWQO01000040">
    <property type="protein sequence ID" value="THD09299.1"/>
    <property type="molecule type" value="Genomic_DNA"/>
</dbReference>
<evidence type="ECO:0000256" key="1">
    <source>
        <dbReference type="SAM" id="Phobius"/>
    </source>
</evidence>
<evidence type="ECO:0000313" key="3">
    <source>
        <dbReference type="Proteomes" id="UP000307749"/>
    </source>
</evidence>
<protein>
    <submittedName>
        <fullName evidence="2">Uncharacterized protein</fullName>
    </submittedName>
</protein>
<dbReference type="AlphaFoldDB" id="A0A4S3KKP1"/>
<sequence>MHHAASSAATPTPRERVAAALMALCVIALGAIGAHACGMHAPPALLLLAPFALVLAPAGTVSGIVGSIRRGGLLATALLAAIRTAAAACSELIAGATLLALGALTALALAGLAQATQAVLVSLSRAALSARDVCARLRAQLGIVAATLSARTLPAPRFAAHTAA</sequence>
<keyword evidence="1" id="KW-0812">Transmembrane</keyword>
<dbReference type="Proteomes" id="UP000307749">
    <property type="component" value="Unassembled WGS sequence"/>
</dbReference>
<reference evidence="2 3" key="1">
    <citation type="submission" date="2017-02" db="EMBL/GenBank/DDBJ databases">
        <title>Whole genome sequencing of Metallibacterium scheffleri DSM 24874 (T).</title>
        <authorList>
            <person name="Kumar S."/>
            <person name="Patil P."/>
            <person name="Patil P.B."/>
        </authorList>
    </citation>
    <scope>NUCLEOTIDE SEQUENCE [LARGE SCALE GENOMIC DNA]</scope>
    <source>
        <strain evidence="2 3">DSM 24874</strain>
    </source>
</reference>
<comment type="caution">
    <text evidence="2">The sequence shown here is derived from an EMBL/GenBank/DDBJ whole genome shotgun (WGS) entry which is preliminary data.</text>
</comment>
<keyword evidence="3" id="KW-1185">Reference proteome</keyword>
<gene>
    <name evidence="2" type="ORF">B1806_11245</name>
</gene>